<dbReference type="GO" id="GO:0016740">
    <property type="term" value="F:transferase activity"/>
    <property type="evidence" value="ECO:0007669"/>
    <property type="project" value="UniProtKB-KW"/>
</dbReference>
<dbReference type="Gene3D" id="3.40.630.30">
    <property type="match status" value="1"/>
</dbReference>
<reference evidence="2" key="1">
    <citation type="submission" date="2020-01" db="EMBL/GenBank/DDBJ databases">
        <authorList>
            <person name="Meier V. D."/>
            <person name="Meier V D."/>
        </authorList>
    </citation>
    <scope>NUCLEOTIDE SEQUENCE</scope>
    <source>
        <strain evidence="2">HLG_WM_MAG_02</strain>
    </source>
</reference>
<dbReference type="AlphaFoldDB" id="A0A6S6U763"/>
<evidence type="ECO:0000313" key="2">
    <source>
        <dbReference type="EMBL" id="CAA6823386.1"/>
    </source>
</evidence>
<dbReference type="Pfam" id="PF14542">
    <property type="entry name" value="Acetyltransf_CG"/>
    <property type="match status" value="1"/>
</dbReference>
<gene>
    <name evidence="2" type="ORF">HELGO_WM22051</name>
</gene>
<name>A0A6S6U763_9BACT</name>
<sequence>MANTELIHNENENKYEFHIEGLKPYIEYEKKGDVLHLTHTIVPKELGGRGIAKDLCIGVMEDIKTKGLKMQPACSYIVAFVEKNPKYESLLGE</sequence>
<dbReference type="InterPro" id="IPR045057">
    <property type="entry name" value="Gcn5-rel_NAT"/>
</dbReference>
<dbReference type="InterPro" id="IPR031165">
    <property type="entry name" value="GNAT_YJDJ"/>
</dbReference>
<feature type="domain" description="N-acetyltransferase" evidence="1">
    <location>
        <begin position="7"/>
        <end position="92"/>
    </location>
</feature>
<organism evidence="2">
    <name type="scientific">uncultured Sulfurovum sp</name>
    <dbReference type="NCBI Taxonomy" id="269237"/>
    <lineage>
        <taxon>Bacteria</taxon>
        <taxon>Pseudomonadati</taxon>
        <taxon>Campylobacterota</taxon>
        <taxon>Epsilonproteobacteria</taxon>
        <taxon>Campylobacterales</taxon>
        <taxon>Sulfurovaceae</taxon>
        <taxon>Sulfurovum</taxon>
        <taxon>environmental samples</taxon>
    </lineage>
</organism>
<dbReference type="PROSITE" id="PS51729">
    <property type="entry name" value="GNAT_YJDJ"/>
    <property type="match status" value="1"/>
</dbReference>
<dbReference type="InterPro" id="IPR016181">
    <property type="entry name" value="Acyl_CoA_acyltransferase"/>
</dbReference>
<dbReference type="EMBL" id="CACVAZ010000164">
    <property type="protein sequence ID" value="CAA6823386.1"/>
    <property type="molecule type" value="Genomic_DNA"/>
</dbReference>
<accession>A0A6S6U763</accession>
<dbReference type="PANTHER" id="PTHR31435">
    <property type="entry name" value="PROTEIN NATD1"/>
    <property type="match status" value="1"/>
</dbReference>
<protein>
    <submittedName>
        <fullName evidence="2">N-acetyltransferase</fullName>
    </submittedName>
</protein>
<dbReference type="PANTHER" id="PTHR31435:SF9">
    <property type="entry name" value="PROTEIN NATD1"/>
    <property type="match status" value="1"/>
</dbReference>
<evidence type="ECO:0000259" key="1">
    <source>
        <dbReference type="PROSITE" id="PS51729"/>
    </source>
</evidence>
<proteinExistence type="predicted"/>
<dbReference type="SUPFAM" id="SSF55729">
    <property type="entry name" value="Acyl-CoA N-acyltransferases (Nat)"/>
    <property type="match status" value="1"/>
</dbReference>
<keyword evidence="2" id="KW-0808">Transferase</keyword>